<keyword evidence="1" id="KW-0472">Membrane</keyword>
<dbReference type="AlphaFoldDB" id="A0A6G3ZUK7"/>
<evidence type="ECO:0008006" key="3">
    <source>
        <dbReference type="Google" id="ProtNLM"/>
    </source>
</evidence>
<feature type="transmembrane region" description="Helical" evidence="1">
    <location>
        <begin position="61"/>
        <end position="82"/>
    </location>
</feature>
<evidence type="ECO:0000256" key="1">
    <source>
        <dbReference type="SAM" id="Phobius"/>
    </source>
</evidence>
<reference evidence="2" key="1">
    <citation type="submission" date="2020-02" db="EMBL/GenBank/DDBJ databases">
        <authorList>
            <person name="Shen X.-R."/>
            <person name="Zhang Y.-X."/>
        </authorList>
    </citation>
    <scope>NUCLEOTIDE SEQUENCE</scope>
    <source>
        <strain evidence="2">SYP-B3998</strain>
    </source>
</reference>
<feature type="transmembrane region" description="Helical" evidence="1">
    <location>
        <begin position="33"/>
        <end position="54"/>
    </location>
</feature>
<feature type="transmembrane region" description="Helical" evidence="1">
    <location>
        <begin position="142"/>
        <end position="161"/>
    </location>
</feature>
<accession>A0A6G3ZUK7</accession>
<protein>
    <recommendedName>
        <fullName evidence="3">DUF5668 domain-containing protein</fullName>
    </recommendedName>
</protein>
<feature type="transmembrane region" description="Helical" evidence="1">
    <location>
        <begin position="114"/>
        <end position="136"/>
    </location>
</feature>
<dbReference type="RefSeq" id="WP_163943016.1">
    <property type="nucleotide sequence ID" value="NZ_JAAIKC010000001.1"/>
</dbReference>
<organism evidence="2">
    <name type="scientific">Paenibacillus sp. SYP-B3998</name>
    <dbReference type="NCBI Taxonomy" id="2678564"/>
    <lineage>
        <taxon>Bacteria</taxon>
        <taxon>Bacillati</taxon>
        <taxon>Bacillota</taxon>
        <taxon>Bacilli</taxon>
        <taxon>Bacillales</taxon>
        <taxon>Paenibacillaceae</taxon>
        <taxon>Paenibacillus</taxon>
    </lineage>
</organism>
<keyword evidence="1" id="KW-0812">Transmembrane</keyword>
<keyword evidence="1" id="KW-1133">Transmembrane helix</keyword>
<evidence type="ECO:0000313" key="2">
    <source>
        <dbReference type="EMBL" id="NEW05750.1"/>
    </source>
</evidence>
<dbReference type="EMBL" id="JAAIKC010000001">
    <property type="protein sequence ID" value="NEW05750.1"/>
    <property type="molecule type" value="Genomic_DNA"/>
</dbReference>
<name>A0A6G3ZUK7_9BACL</name>
<comment type="caution">
    <text evidence="2">The sequence shown here is derived from an EMBL/GenBank/DDBJ whole genome shotgun (WGS) entry which is preliminary data.</text>
</comment>
<proteinExistence type="predicted"/>
<sequence length="169" mass="18999">MDKKALFGVFLVLLGILLFSSRGTVMEPGSVFGYFWPSLFVIPLGILLHWLYFYATQRQGVGMLIPGGILLVGGAICQVSMLFDIWSYMWPGFPLAVAFGLLEFYWFGNRNRWILIPVFILGSVSLIFFTIFTLGTLFSFNFLGQTSAAIVLIVIGLVIVFNRKQSYEV</sequence>
<gene>
    <name evidence="2" type="ORF">GK047_06920</name>
</gene>
<feature type="transmembrane region" description="Helical" evidence="1">
    <location>
        <begin position="88"/>
        <end position="107"/>
    </location>
</feature>